<dbReference type="EMBL" id="CAQI01000027">
    <property type="protein sequence ID" value="CCQ44418.1"/>
    <property type="molecule type" value="Genomic_DNA"/>
</dbReference>
<keyword evidence="2" id="KW-1185">Reference proteome</keyword>
<name>A0A024GXE4_9MICC</name>
<protein>
    <submittedName>
        <fullName evidence="1">Uncharacterized protein</fullName>
    </submittedName>
</protein>
<accession>A0A024GXE4</accession>
<reference evidence="2" key="1">
    <citation type="journal article" date="2014" name="Genome Announc.">
        <title>Genome Sequence of Arthrobacter siccitolerans 4J27, a Xeroprotectant-Producing Desiccation-Tolerant Microorganism.</title>
        <authorList>
            <person name="Manzanera M."/>
            <person name="Santa-Cruz-Calvo L."/>
            <person name="Vilchez J.I."/>
            <person name="Garcia-Fontana C."/>
            <person name="Silva-Castro G.A."/>
            <person name="Calvo C."/>
            <person name="Gonzalez-Lopez J."/>
        </authorList>
    </citation>
    <scope>NUCLEOTIDE SEQUENCE [LARGE SCALE GENOMIC DNA]</scope>
    <source>
        <strain evidence="2">4J27</strain>
    </source>
</reference>
<proteinExistence type="predicted"/>
<sequence>MIHRASALDLAVQALGASRGGDRRVVLSIGHVLPSLWPRPWSDSGSRFNLPI</sequence>
<comment type="caution">
    <text evidence="1">The sequence shown here is derived from an EMBL/GenBank/DDBJ whole genome shotgun (WGS) entry which is preliminary data.</text>
</comment>
<evidence type="ECO:0000313" key="1">
    <source>
        <dbReference type="EMBL" id="CCQ44418.1"/>
    </source>
</evidence>
<evidence type="ECO:0000313" key="2">
    <source>
        <dbReference type="Proteomes" id="UP000035722"/>
    </source>
</evidence>
<dbReference type="Proteomes" id="UP000035722">
    <property type="component" value="Unassembled WGS sequence"/>
</dbReference>
<dbReference type="AlphaFoldDB" id="A0A024GXE4"/>
<organism evidence="1 2">
    <name type="scientific">Pseudarthrobacter siccitolerans</name>
    <dbReference type="NCBI Taxonomy" id="861266"/>
    <lineage>
        <taxon>Bacteria</taxon>
        <taxon>Bacillati</taxon>
        <taxon>Actinomycetota</taxon>
        <taxon>Actinomycetes</taxon>
        <taxon>Micrococcales</taxon>
        <taxon>Micrococcaceae</taxon>
        <taxon>Pseudarthrobacter</taxon>
    </lineage>
</organism>
<gene>
    <name evidence="1" type="ORF">ARTSIC4J27_344</name>
</gene>
<dbReference type="STRING" id="861266.ARTSIC4J27_344"/>